<evidence type="ECO:0000313" key="3">
    <source>
        <dbReference type="Proteomes" id="UP000240739"/>
    </source>
</evidence>
<accession>A0A2T4UIS2</accession>
<protein>
    <submittedName>
        <fullName evidence="2">Uncharacterized protein</fullName>
    </submittedName>
</protein>
<keyword evidence="1" id="KW-0732">Signal</keyword>
<feature type="chain" id="PRO_5015418460" evidence="1">
    <location>
        <begin position="26"/>
        <end position="212"/>
    </location>
</feature>
<keyword evidence="3" id="KW-1185">Reference proteome</keyword>
<evidence type="ECO:0000313" key="2">
    <source>
        <dbReference type="EMBL" id="PTL59141.1"/>
    </source>
</evidence>
<gene>
    <name evidence="2" type="ORF">C7Y72_05495</name>
</gene>
<organism evidence="2 3">
    <name type="scientific">Paraconexibacter algicola</name>
    <dbReference type="NCBI Taxonomy" id="2133960"/>
    <lineage>
        <taxon>Bacteria</taxon>
        <taxon>Bacillati</taxon>
        <taxon>Actinomycetota</taxon>
        <taxon>Thermoleophilia</taxon>
        <taxon>Solirubrobacterales</taxon>
        <taxon>Paraconexibacteraceae</taxon>
        <taxon>Paraconexibacter</taxon>
    </lineage>
</organism>
<comment type="caution">
    <text evidence="2">The sequence shown here is derived from an EMBL/GenBank/DDBJ whole genome shotgun (WGS) entry which is preliminary data.</text>
</comment>
<sequence>MKRSILSLVVAAMALASLWSASAPAAAGKCPSGDAPVIISTDAVKVFRSGENYLGCLRRSRTRHRVGQRYSDLGGSSRARLFQIAGRFVAFAEDKTGRGDDTNTQVSVVDLRTGRARGHYTAGASPFPLAPARDLVINEQGQQAWTIDGAVRAATRYGSRLIASSPELDALSLRRRGSSEFCWTTAGTERCEAFPTQQPWPARPHPNYEPAR</sequence>
<dbReference type="RefSeq" id="WP_107567577.1">
    <property type="nucleotide sequence ID" value="NZ_PYYB01000001.1"/>
</dbReference>
<feature type="signal peptide" evidence="1">
    <location>
        <begin position="1"/>
        <end position="25"/>
    </location>
</feature>
<name>A0A2T4UIS2_9ACTN</name>
<dbReference type="AlphaFoldDB" id="A0A2T4UIS2"/>
<proteinExistence type="predicted"/>
<dbReference type="OrthoDB" id="5114406at2"/>
<dbReference type="EMBL" id="PYYB01000001">
    <property type="protein sequence ID" value="PTL59141.1"/>
    <property type="molecule type" value="Genomic_DNA"/>
</dbReference>
<evidence type="ECO:0000256" key="1">
    <source>
        <dbReference type="SAM" id="SignalP"/>
    </source>
</evidence>
<dbReference type="Proteomes" id="UP000240739">
    <property type="component" value="Unassembled WGS sequence"/>
</dbReference>
<reference evidence="2 3" key="1">
    <citation type="submission" date="2018-03" db="EMBL/GenBank/DDBJ databases">
        <title>Aquarubrobacter algicola gen. nov., sp. nov., a novel actinobacterium isolated from shallow eutrophic lake during the end of cyanobacterial harmful algal blooms.</title>
        <authorList>
            <person name="Chun S.J."/>
        </authorList>
    </citation>
    <scope>NUCLEOTIDE SEQUENCE [LARGE SCALE GENOMIC DNA]</scope>
    <source>
        <strain evidence="2 3">Seoho-28</strain>
    </source>
</reference>